<feature type="binding site" evidence="4">
    <location>
        <position position="610"/>
    </location>
    <ligand>
        <name>3'-phosphoadenylyl sulfate</name>
        <dbReference type="ChEBI" id="CHEBI:58339"/>
    </ligand>
</feature>
<dbReference type="PANTHER" id="PTHR10605:SF56">
    <property type="entry name" value="BIFUNCTIONAL HEPARAN SULFATE N-DEACETYLASE_N-SULFOTRANSFERASE"/>
    <property type="match status" value="1"/>
</dbReference>
<name>A0A4D9DAB0_9STRA</name>
<dbReference type="GO" id="GO:0008146">
    <property type="term" value="F:sulfotransferase activity"/>
    <property type="evidence" value="ECO:0007669"/>
    <property type="project" value="InterPro"/>
</dbReference>
<evidence type="ECO:0000256" key="1">
    <source>
        <dbReference type="ARBA" id="ARBA00022679"/>
    </source>
</evidence>
<feature type="domain" description="Sulfotransferase" evidence="7">
    <location>
        <begin position="508"/>
        <end position="749"/>
    </location>
</feature>
<evidence type="ECO:0000256" key="6">
    <source>
        <dbReference type="SAM" id="Phobius"/>
    </source>
</evidence>
<dbReference type="InterPro" id="IPR037359">
    <property type="entry name" value="NST/OST"/>
</dbReference>
<sequence>MRRSYLTSFLLLLGVTFINLLVLICWTHFSGSTHEPYFHLPRPWNPASKTAGGAQEGGVPRRTAAVSKKEVVRVFMDFPQSRASWGIAHNRALESILSHYPRAEVVVLVTAPRDHAKLAFADALGATHFQRYQKRGYNVSVQVINGASFLNNAGVDPDLPGQDWYRHALRKPALSGASCVGCYNPANAYASKTLEYQISSATFPLPLLMYIRLAHLWREGGYYTDFNVLWHRPFPPARYFDVSLRACSPVDKEGLQAHVNTLQESFNRTGKEPPQEMRMSFSTPPSGAFPSMHMHFLKHDPVLACAMLRLGDPENEKCYAESDDYGRECVIAIMNRCIVQENTTLAEKELCVIQERKSPGQLPASSSSPPRAPCPPSHYSTMRVRQGHVVEWFNCDLRAGMSLPLADDWRQDPRVIRSHALWMGPYVSMGVIPTPTSMFRWDNPFSIPSTHPDSLYARATADVIALHSWAPAQSCPKLGLEAGVQKAAEGRCTYSEYIEGTRICAPSFFIPGVQKGASTFLFAKLSRHPQVLQSIAGSQYKEVGTYTTRRDRYPYRSEFYPYTAPGEPFHVGDASVPYISSLQAPELILKDNPRAKFLFSLRDPVLRAWSDYRYQKSLYSTKGWTFKEVVRKSIQELQDCCAQIPEIEPQGEKEKEKESAKKAQQQKNRMSRDLREEDQDHCERLDAYAFSRCNQSDPGRIVSRGLYVIFINHYLEHVAADNLHVVTVEEMKENPVLTLGRAASFLGLCPYDWSREDLDPVLVTGYKGPAKEDGGLDEEIERELRAFYRPFNARLYEVLGRNLGWEKEDRNASMEETGRRKDVRLANT</sequence>
<evidence type="ECO:0000256" key="2">
    <source>
        <dbReference type="ARBA" id="ARBA00023180"/>
    </source>
</evidence>
<feature type="transmembrane region" description="Helical" evidence="6">
    <location>
        <begin position="9"/>
        <end position="29"/>
    </location>
</feature>
<keyword evidence="6" id="KW-0472">Membrane</keyword>
<keyword evidence="9" id="KW-1185">Reference proteome</keyword>
<dbReference type="PANTHER" id="PTHR10605">
    <property type="entry name" value="HEPARAN SULFATE SULFOTRANSFERASE"/>
    <property type="match status" value="1"/>
</dbReference>
<evidence type="ECO:0000313" key="9">
    <source>
        <dbReference type="Proteomes" id="UP000355283"/>
    </source>
</evidence>
<dbReference type="Pfam" id="PF00685">
    <property type="entry name" value="Sulfotransfer_1"/>
    <property type="match status" value="1"/>
</dbReference>
<comment type="caution">
    <text evidence="8">The sequence shown here is derived from an EMBL/GenBank/DDBJ whole genome shotgun (WGS) entry which is preliminary data.</text>
</comment>
<feature type="binding site" evidence="4">
    <location>
        <position position="602"/>
    </location>
    <ligand>
        <name>3'-phosphoadenylyl sulfate</name>
        <dbReference type="ChEBI" id="CHEBI:58339"/>
    </ligand>
</feature>
<organism evidence="8 9">
    <name type="scientific">Nannochloropsis salina CCMP1776</name>
    <dbReference type="NCBI Taxonomy" id="1027361"/>
    <lineage>
        <taxon>Eukaryota</taxon>
        <taxon>Sar</taxon>
        <taxon>Stramenopiles</taxon>
        <taxon>Ochrophyta</taxon>
        <taxon>Eustigmatophyceae</taxon>
        <taxon>Eustigmatales</taxon>
        <taxon>Monodopsidaceae</taxon>
        <taxon>Microchloropsis</taxon>
        <taxon>Microchloropsis salina</taxon>
    </lineage>
</organism>
<keyword evidence="6" id="KW-0812">Transmembrane</keyword>
<proteinExistence type="predicted"/>
<evidence type="ECO:0000256" key="5">
    <source>
        <dbReference type="SAM" id="MobiDB-lite"/>
    </source>
</evidence>
<dbReference type="EMBL" id="SDOX01000009">
    <property type="protein sequence ID" value="TFJ86385.1"/>
    <property type="molecule type" value="Genomic_DNA"/>
</dbReference>
<feature type="region of interest" description="Disordered" evidence="5">
    <location>
        <begin position="647"/>
        <end position="678"/>
    </location>
</feature>
<feature type="region of interest" description="Disordered" evidence="5">
    <location>
        <begin position="359"/>
        <end position="378"/>
    </location>
</feature>
<dbReference type="Gene3D" id="3.40.50.300">
    <property type="entry name" value="P-loop containing nucleotide triphosphate hydrolases"/>
    <property type="match status" value="1"/>
</dbReference>
<dbReference type="InterPro" id="IPR027417">
    <property type="entry name" value="P-loop_NTPase"/>
</dbReference>
<dbReference type="Proteomes" id="UP000355283">
    <property type="component" value="Unassembled WGS sequence"/>
</dbReference>
<feature type="active site" description="For sulfotransferase activity" evidence="3">
    <location>
        <position position="515"/>
    </location>
</feature>
<evidence type="ECO:0000259" key="7">
    <source>
        <dbReference type="Pfam" id="PF00685"/>
    </source>
</evidence>
<keyword evidence="1" id="KW-0808">Transferase</keyword>
<dbReference type="AlphaFoldDB" id="A0A4D9DAB0"/>
<evidence type="ECO:0000256" key="3">
    <source>
        <dbReference type="PIRSR" id="PIRSR637359-1"/>
    </source>
</evidence>
<accession>A0A4D9DAB0</accession>
<keyword evidence="2" id="KW-0325">Glycoprotein</keyword>
<keyword evidence="6" id="KW-1133">Transmembrane helix</keyword>
<reference evidence="8 9" key="1">
    <citation type="submission" date="2019-01" db="EMBL/GenBank/DDBJ databases">
        <title>Nuclear Genome Assembly of the Microalgal Biofuel strain Nannochloropsis salina CCMP1776.</title>
        <authorList>
            <person name="Hovde B."/>
        </authorList>
    </citation>
    <scope>NUCLEOTIDE SEQUENCE [LARGE SCALE GENOMIC DNA]</scope>
    <source>
        <strain evidence="8 9">CCMP1776</strain>
    </source>
</reference>
<evidence type="ECO:0000256" key="4">
    <source>
        <dbReference type="PIRSR" id="PIRSR637359-2"/>
    </source>
</evidence>
<dbReference type="OrthoDB" id="206261at2759"/>
<protein>
    <recommendedName>
        <fullName evidence="7">Sulfotransferase domain-containing protein</fullName>
    </recommendedName>
</protein>
<feature type="region of interest" description="Disordered" evidence="5">
    <location>
        <begin position="809"/>
        <end position="828"/>
    </location>
</feature>
<evidence type="ECO:0000313" key="8">
    <source>
        <dbReference type="EMBL" id="TFJ86385.1"/>
    </source>
</evidence>
<feature type="compositionally biased region" description="Basic and acidic residues" evidence="5">
    <location>
        <begin position="650"/>
        <end position="661"/>
    </location>
</feature>
<dbReference type="InterPro" id="IPR000863">
    <property type="entry name" value="Sulfotransferase_dom"/>
</dbReference>
<gene>
    <name evidence="8" type="ORF">NSK_002593</name>
</gene>
<dbReference type="SUPFAM" id="SSF52540">
    <property type="entry name" value="P-loop containing nucleoside triphosphate hydrolases"/>
    <property type="match status" value="1"/>
</dbReference>